<protein>
    <submittedName>
        <fullName evidence="2">Uncharacterized protein</fullName>
    </submittedName>
</protein>
<evidence type="ECO:0000313" key="5">
    <source>
        <dbReference type="Proteomes" id="UP000053864"/>
    </source>
</evidence>
<dbReference type="Proteomes" id="UP000053236">
    <property type="component" value="Unassembled WGS sequence"/>
</dbReference>
<feature type="region of interest" description="Disordered" evidence="1">
    <location>
        <begin position="1"/>
        <end position="22"/>
    </location>
</feature>
<gene>
    <name evidence="3" type="ORF">L915_08054</name>
    <name evidence="2" type="ORF">L915_08056</name>
    <name evidence="4" type="ORF">L916_07977</name>
</gene>
<reference evidence="2" key="1">
    <citation type="submission" date="2013-11" db="EMBL/GenBank/DDBJ databases">
        <title>The Genome Sequence of Phytophthora parasitica CJ02B3.</title>
        <authorList>
            <consortium name="The Broad Institute Genomics Platform"/>
            <person name="Russ C."/>
            <person name="Tyler B."/>
            <person name="Panabieres F."/>
            <person name="Shan W."/>
            <person name="Tripathy S."/>
            <person name="Grunwald N."/>
            <person name="Machado M."/>
            <person name="Johnson C.S."/>
            <person name="Arredondo F."/>
            <person name="Hong C."/>
            <person name="Coffey M."/>
            <person name="Young S.K."/>
            <person name="Zeng Q."/>
            <person name="Gargeya S."/>
            <person name="Fitzgerald M."/>
            <person name="Abouelleil A."/>
            <person name="Alvarado L."/>
            <person name="Chapman S.B."/>
            <person name="Gainer-Dewar J."/>
            <person name="Goldberg J."/>
            <person name="Griggs A."/>
            <person name="Gujja S."/>
            <person name="Hansen M."/>
            <person name="Howarth C."/>
            <person name="Imamovic A."/>
            <person name="Ireland A."/>
            <person name="Larimer J."/>
            <person name="McCowan C."/>
            <person name="Murphy C."/>
            <person name="Pearson M."/>
            <person name="Poon T.W."/>
            <person name="Priest M."/>
            <person name="Roberts A."/>
            <person name="Saif S."/>
            <person name="Shea T."/>
            <person name="Sykes S."/>
            <person name="Wortman J."/>
            <person name="Nusbaum C."/>
            <person name="Birren B."/>
        </authorList>
    </citation>
    <scope>NUCLEOTIDE SEQUENCE [LARGE SCALE GENOMIC DNA]</scope>
    <source>
        <strain evidence="2">CJ02B3</strain>
    </source>
</reference>
<dbReference type="EMBL" id="KI686115">
    <property type="protein sequence ID" value="ETK87514.1"/>
    <property type="molecule type" value="Genomic_DNA"/>
</dbReference>
<evidence type="ECO:0000313" key="4">
    <source>
        <dbReference type="EMBL" id="ETL40945.1"/>
    </source>
</evidence>
<evidence type="ECO:0000256" key="1">
    <source>
        <dbReference type="SAM" id="MobiDB-lite"/>
    </source>
</evidence>
<proteinExistence type="predicted"/>
<reference evidence="4 5" key="2">
    <citation type="submission" date="2013-11" db="EMBL/GenBank/DDBJ databases">
        <title>The Genome Sequence of Phytophthora parasitica CJ05E6.</title>
        <authorList>
            <consortium name="The Broad Institute Genomics Platform"/>
            <person name="Russ C."/>
            <person name="Tyler B."/>
            <person name="Panabieres F."/>
            <person name="Shan W."/>
            <person name="Tripathy S."/>
            <person name="Grunwald N."/>
            <person name="Machado M."/>
            <person name="Johnson C.S."/>
            <person name="Arredondo F."/>
            <person name="Hong C."/>
            <person name="Coffey M."/>
            <person name="Young S.K."/>
            <person name="Zeng Q."/>
            <person name="Gargeya S."/>
            <person name="Fitzgerald M."/>
            <person name="Abouelleil A."/>
            <person name="Alvarado L."/>
            <person name="Chapman S.B."/>
            <person name="Gainer-Dewar J."/>
            <person name="Goldberg J."/>
            <person name="Griggs A."/>
            <person name="Gujja S."/>
            <person name="Hansen M."/>
            <person name="Howarth C."/>
            <person name="Imamovic A."/>
            <person name="Ireland A."/>
            <person name="Larimer J."/>
            <person name="McCowan C."/>
            <person name="Murphy C."/>
            <person name="Pearson M."/>
            <person name="Poon T.W."/>
            <person name="Priest M."/>
            <person name="Roberts A."/>
            <person name="Saif S."/>
            <person name="Shea T."/>
            <person name="Sykes S."/>
            <person name="Wortman J."/>
            <person name="Nusbaum C."/>
            <person name="Birren B."/>
        </authorList>
    </citation>
    <scope>NUCLEOTIDE SEQUENCE [LARGE SCALE GENOMIC DNA]</scope>
    <source>
        <strain evidence="4 5">CJ05E6</strain>
    </source>
</reference>
<dbReference type="EMBL" id="KI686114">
    <property type="protein sequence ID" value="ETK87516.1"/>
    <property type="molecule type" value="Genomic_DNA"/>
</dbReference>
<dbReference type="Proteomes" id="UP000053864">
    <property type="component" value="Unassembled WGS sequence"/>
</dbReference>
<dbReference type="EMBL" id="KI672734">
    <property type="protein sequence ID" value="ETL40945.1"/>
    <property type="molecule type" value="Genomic_DNA"/>
</dbReference>
<organism evidence="2">
    <name type="scientific">Phytophthora nicotianae</name>
    <name type="common">Potato buckeye rot agent</name>
    <name type="synonym">Phytophthora parasitica</name>
    <dbReference type="NCBI Taxonomy" id="4792"/>
    <lineage>
        <taxon>Eukaryota</taxon>
        <taxon>Sar</taxon>
        <taxon>Stramenopiles</taxon>
        <taxon>Oomycota</taxon>
        <taxon>Peronosporomycetes</taxon>
        <taxon>Peronosporales</taxon>
        <taxon>Peronosporaceae</taxon>
        <taxon>Phytophthora</taxon>
    </lineage>
</organism>
<name>W2GXA7_PHYNI</name>
<sequence>MAKLRYGLSRNSTRRSKNRDKGTICARVSIRSAGKCTRDIF</sequence>
<accession>W2GXA7</accession>
<dbReference type="AlphaFoldDB" id="W2GXA7"/>
<evidence type="ECO:0000313" key="3">
    <source>
        <dbReference type="EMBL" id="ETK87516.1"/>
    </source>
</evidence>
<evidence type="ECO:0000313" key="2">
    <source>
        <dbReference type="EMBL" id="ETK87514.1"/>
    </source>
</evidence>